<sequence>MGKRALPSNRFDIDIPAGRTCGASSQRPAEPIVARVMRVLEYIAMTKRLIVTVSLILSGLLVVAGLASASTERRHALPRHLADHCAYRDASGGCSAAMAQTIERAPRNSWTKARHPKAPTTNPAFKRRELYSAVRERLLKFGWQPASTADADRCIQGDSRCEGRPEMQACAGTGEANCNFRWRKADIVIDVSTINDIPVVTTISKCRNDCR</sequence>
<evidence type="ECO:0000256" key="1">
    <source>
        <dbReference type="SAM" id="Phobius"/>
    </source>
</evidence>
<organism evidence="2 3">
    <name type="scientific">Bradyrhizobium erythrophlei</name>
    <dbReference type="NCBI Taxonomy" id="1437360"/>
    <lineage>
        <taxon>Bacteria</taxon>
        <taxon>Pseudomonadati</taxon>
        <taxon>Pseudomonadota</taxon>
        <taxon>Alphaproteobacteria</taxon>
        <taxon>Hyphomicrobiales</taxon>
        <taxon>Nitrobacteraceae</taxon>
        <taxon>Bradyrhizobium</taxon>
    </lineage>
</organism>
<protein>
    <submittedName>
        <fullName evidence="2">Uncharacterized protein</fullName>
    </submittedName>
</protein>
<gene>
    <name evidence="2" type="ORF">SAMN05444169_3313</name>
</gene>
<dbReference type="AlphaFoldDB" id="A0A1M5L7L6"/>
<evidence type="ECO:0000313" key="3">
    <source>
        <dbReference type="Proteomes" id="UP000190675"/>
    </source>
</evidence>
<keyword evidence="1" id="KW-1133">Transmembrane helix</keyword>
<accession>A0A1M5L7L6</accession>
<feature type="transmembrane region" description="Helical" evidence="1">
    <location>
        <begin position="49"/>
        <end position="69"/>
    </location>
</feature>
<proteinExistence type="predicted"/>
<reference evidence="2 3" key="1">
    <citation type="submission" date="2016-11" db="EMBL/GenBank/DDBJ databases">
        <authorList>
            <person name="Jaros S."/>
            <person name="Januszkiewicz K."/>
            <person name="Wedrychowicz H."/>
        </authorList>
    </citation>
    <scope>NUCLEOTIDE SEQUENCE [LARGE SCALE GENOMIC DNA]</scope>
    <source>
        <strain evidence="2 3">GAS242</strain>
    </source>
</reference>
<name>A0A1M5L7L6_9BRAD</name>
<keyword evidence="1" id="KW-0812">Transmembrane</keyword>
<evidence type="ECO:0000313" key="2">
    <source>
        <dbReference type="EMBL" id="SHG61037.1"/>
    </source>
</evidence>
<dbReference type="EMBL" id="LT670818">
    <property type="protein sequence ID" value="SHG61037.1"/>
    <property type="molecule type" value="Genomic_DNA"/>
</dbReference>
<dbReference type="Proteomes" id="UP000190675">
    <property type="component" value="Chromosome I"/>
</dbReference>
<keyword evidence="1" id="KW-0472">Membrane</keyword>